<protein>
    <submittedName>
        <fullName evidence="2">Metallophosphoesterase</fullName>
    </submittedName>
</protein>
<evidence type="ECO:0000313" key="2">
    <source>
        <dbReference type="EMBL" id="AEH80313.1"/>
    </source>
</evidence>
<proteinExistence type="predicted"/>
<dbReference type="InterPro" id="IPR029052">
    <property type="entry name" value="Metallo-depent_PP-like"/>
</dbReference>
<dbReference type="KEGG" id="smx:SM11_chr3069"/>
<dbReference type="PANTHER" id="PTHR43143:SF1">
    <property type="entry name" value="SERINE_THREONINE-PROTEIN PHOSPHATASE CPPED1"/>
    <property type="match status" value="1"/>
</dbReference>
<dbReference type="Pfam" id="PF00149">
    <property type="entry name" value="Metallophos"/>
    <property type="match status" value="1"/>
</dbReference>
<evidence type="ECO:0000259" key="1">
    <source>
        <dbReference type="Pfam" id="PF00149"/>
    </source>
</evidence>
<dbReference type="AlphaFoldDB" id="F7X9L4"/>
<dbReference type="InterPro" id="IPR051918">
    <property type="entry name" value="STPP_CPPED1"/>
</dbReference>
<dbReference type="PATRIC" id="fig|707241.3.peg.3202"/>
<accession>F7X9L4</accession>
<reference evidence="2 3" key="1">
    <citation type="journal article" date="2011" name="J. Biotechnol.">
        <title>The complete genome sequence of the dominant Sinorhizobium meliloti field isolate SM11 extends the S. meliloti pan-genome.</title>
        <authorList>
            <person name="Schneiker-Bekel S."/>
            <person name="Wibberg D."/>
            <person name="Bekel T."/>
            <person name="Blom J."/>
            <person name="Linke B."/>
            <person name="Neuweger H."/>
            <person name="Stiens M."/>
            <person name="Vorholter F.J."/>
            <person name="Weidner S."/>
            <person name="Goesmann A."/>
            <person name="Puhler A."/>
            <person name="Schluter A."/>
        </authorList>
    </citation>
    <scope>NUCLEOTIDE SEQUENCE [LARGE SCALE GENOMIC DNA]</scope>
    <source>
        <strain evidence="2 3">SM11</strain>
    </source>
</reference>
<dbReference type="HOGENOM" id="CLU_766838_0_0_5"/>
<feature type="domain" description="Calcineurin-like phosphoesterase" evidence="1">
    <location>
        <begin position="82"/>
        <end position="354"/>
    </location>
</feature>
<sequence>MCAVFRPHPAPALYALSRSLQYPVSSKLSEARGATRGRRMNDRPCLRPSRRMFLAGAVGFSLSMTVGGRFPRAAGPPVDVTFLFAADIHACLVSTDGLAPNCDAEGKTDASLLRHVAALNALAAQHWPHAIGGKPSGLASAGTRISRPLGLVLGGDITDDGGGQVRQPREGRQLQQFQSRYEQAPGPHHIHIPVYVGLGNHDLDQDGPPPNADWYRRELRDYVELTHRQTVFYKPPVPVANYDPLSDSYSWDWGGLHLVHLQRFGGDENKGAVSGLPWLKSDLSSHAADGRPVVLFQHYGWDAFSTEAWDPAAKTFDDKGEGEPHWWSADERRALLDHLQGYNVVGLFHGHEHDRVMAYRVGEIDVFKPKAAFLGGFAVVRVTGSFMDVAFGEAEGEHGHVVFTQAFSKRFD</sequence>
<organism evidence="2 3">
    <name type="scientific">Sinorhizobium meliloti (strain SM11)</name>
    <dbReference type="NCBI Taxonomy" id="707241"/>
    <lineage>
        <taxon>Bacteria</taxon>
        <taxon>Pseudomonadati</taxon>
        <taxon>Pseudomonadota</taxon>
        <taxon>Alphaproteobacteria</taxon>
        <taxon>Hyphomicrobiales</taxon>
        <taxon>Rhizobiaceae</taxon>
        <taxon>Sinorhizobium/Ensifer group</taxon>
        <taxon>Sinorhizobium</taxon>
    </lineage>
</organism>
<dbReference type="PANTHER" id="PTHR43143">
    <property type="entry name" value="METALLOPHOSPHOESTERASE, CALCINEURIN SUPERFAMILY"/>
    <property type="match status" value="1"/>
</dbReference>
<name>F7X9L4_SINMM</name>
<dbReference type="Proteomes" id="UP000009045">
    <property type="component" value="Chromosome"/>
</dbReference>
<dbReference type="SUPFAM" id="SSF56300">
    <property type="entry name" value="Metallo-dependent phosphatases"/>
    <property type="match status" value="1"/>
</dbReference>
<gene>
    <name evidence="2" type="ordered locus">SM11_chr3069</name>
</gene>
<dbReference type="Gene3D" id="3.60.21.10">
    <property type="match status" value="1"/>
</dbReference>
<dbReference type="InterPro" id="IPR004843">
    <property type="entry name" value="Calcineurin-like_PHP"/>
</dbReference>
<dbReference type="EMBL" id="CP001830">
    <property type="protein sequence ID" value="AEH80313.1"/>
    <property type="molecule type" value="Genomic_DNA"/>
</dbReference>
<dbReference type="GO" id="GO:0016787">
    <property type="term" value="F:hydrolase activity"/>
    <property type="evidence" value="ECO:0007669"/>
    <property type="project" value="InterPro"/>
</dbReference>
<evidence type="ECO:0000313" key="3">
    <source>
        <dbReference type="Proteomes" id="UP000009045"/>
    </source>
</evidence>